<dbReference type="AlphaFoldDB" id="A0A518HVV1"/>
<proteinExistence type="predicted"/>
<protein>
    <submittedName>
        <fullName evidence="3">Zinc-binding domain of primase-helicase</fullName>
    </submittedName>
</protein>
<dbReference type="Pfam" id="PF08273">
    <property type="entry name" value="Zn_Ribbon_Prim"/>
    <property type="match status" value="1"/>
</dbReference>
<keyword evidence="4" id="KW-1185">Reference proteome</keyword>
<keyword evidence="3" id="KW-0378">Hydrolase</keyword>
<dbReference type="Proteomes" id="UP000319004">
    <property type="component" value="Chromosome"/>
</dbReference>
<accession>A0A518HVV1</accession>
<dbReference type="SUPFAM" id="SSF57783">
    <property type="entry name" value="Zinc beta-ribbon"/>
    <property type="match status" value="1"/>
</dbReference>
<evidence type="ECO:0000256" key="1">
    <source>
        <dbReference type="SAM" id="MobiDB-lite"/>
    </source>
</evidence>
<dbReference type="Pfam" id="PF13155">
    <property type="entry name" value="Toprim_2"/>
    <property type="match status" value="1"/>
</dbReference>
<sequence length="357" mass="38966">MSNRRPPSFGDSATRRQHSNRGPSIDELKTASMGQWSSVLHDAGLSADLLDGRGHPCPRCGGRDRFSAFPDIAQRGSVHCRSCFHSGTEPRPGDGLATLRWLMACDTATACRWLAGWLGLDDAVDRPAPPPMRRTVPLRASSRRDGDMDRLAIDCHHAMRSTWWTRLANHLALPATELKRLHVGWSWQYNATTWPMRDHDDDVVGVRLRCMNTGRKWSVSGGKAGLFVPSQLPVDIERLFITEGPTDCAAILSIGFDCVGRPSCNGAVAFTTKLIKRLHPSECVIVADDDTNKAGKRGAESLAASLVTVCPSVRIIYPPDGHNDARDWVRSGASADDVLSIVNATVARSLTLKGDAR</sequence>
<dbReference type="EMBL" id="CP037423">
    <property type="protein sequence ID" value="QDV44982.1"/>
    <property type="molecule type" value="Genomic_DNA"/>
</dbReference>
<dbReference type="InterPro" id="IPR013237">
    <property type="entry name" value="Phage_T7_Gp4_N"/>
</dbReference>
<evidence type="ECO:0000313" key="4">
    <source>
        <dbReference type="Proteomes" id="UP000319004"/>
    </source>
</evidence>
<reference evidence="3 4" key="1">
    <citation type="submission" date="2019-03" db="EMBL/GenBank/DDBJ databases">
        <title>Deep-cultivation of Planctomycetes and their phenomic and genomic characterization uncovers novel biology.</title>
        <authorList>
            <person name="Wiegand S."/>
            <person name="Jogler M."/>
            <person name="Boedeker C."/>
            <person name="Pinto D."/>
            <person name="Vollmers J."/>
            <person name="Rivas-Marin E."/>
            <person name="Kohn T."/>
            <person name="Peeters S.H."/>
            <person name="Heuer A."/>
            <person name="Rast P."/>
            <person name="Oberbeckmann S."/>
            <person name="Bunk B."/>
            <person name="Jeske O."/>
            <person name="Meyerdierks A."/>
            <person name="Storesund J.E."/>
            <person name="Kallscheuer N."/>
            <person name="Luecker S."/>
            <person name="Lage O.M."/>
            <person name="Pohl T."/>
            <person name="Merkel B.J."/>
            <person name="Hornburger P."/>
            <person name="Mueller R.-W."/>
            <person name="Bruemmer F."/>
            <person name="Labrenz M."/>
            <person name="Spormann A.M."/>
            <person name="Op den Camp H."/>
            <person name="Overmann J."/>
            <person name="Amann R."/>
            <person name="Jetten M.S.M."/>
            <person name="Mascher T."/>
            <person name="Medema M.H."/>
            <person name="Devos D.P."/>
            <person name="Kaster A.-K."/>
            <person name="Ovreas L."/>
            <person name="Rohde M."/>
            <person name="Galperin M.Y."/>
            <person name="Jogler C."/>
        </authorList>
    </citation>
    <scope>NUCLEOTIDE SEQUENCE [LARGE SCALE GENOMIC DNA]</scope>
    <source>
        <strain evidence="3 4">Enr13</strain>
    </source>
</reference>
<dbReference type="KEGG" id="snep:Enr13x_48550"/>
<evidence type="ECO:0000313" key="3">
    <source>
        <dbReference type="EMBL" id="QDV44982.1"/>
    </source>
</evidence>
<organism evidence="3 4">
    <name type="scientific">Stieleria neptunia</name>
    <dbReference type="NCBI Taxonomy" id="2527979"/>
    <lineage>
        <taxon>Bacteria</taxon>
        <taxon>Pseudomonadati</taxon>
        <taxon>Planctomycetota</taxon>
        <taxon>Planctomycetia</taxon>
        <taxon>Pirellulales</taxon>
        <taxon>Pirellulaceae</taxon>
        <taxon>Stieleria</taxon>
    </lineage>
</organism>
<dbReference type="CDD" id="cd01029">
    <property type="entry name" value="TOPRIM_primases"/>
    <property type="match status" value="1"/>
</dbReference>
<keyword evidence="3" id="KW-0067">ATP-binding</keyword>
<feature type="domain" description="DNA primase/helicase Gp4 N-terminal Bacteriophage T7-like" evidence="2">
    <location>
        <begin position="52"/>
        <end position="96"/>
    </location>
</feature>
<dbReference type="Gene3D" id="3.40.1360.10">
    <property type="match status" value="1"/>
</dbReference>
<keyword evidence="3" id="KW-0547">Nucleotide-binding</keyword>
<dbReference type="GO" id="GO:0008270">
    <property type="term" value="F:zinc ion binding"/>
    <property type="evidence" value="ECO:0007669"/>
    <property type="project" value="InterPro"/>
</dbReference>
<dbReference type="GO" id="GO:0004386">
    <property type="term" value="F:helicase activity"/>
    <property type="evidence" value="ECO:0007669"/>
    <property type="project" value="UniProtKB-KW"/>
</dbReference>
<feature type="region of interest" description="Disordered" evidence="1">
    <location>
        <begin position="1"/>
        <end position="26"/>
    </location>
</feature>
<dbReference type="InterPro" id="IPR034154">
    <property type="entry name" value="TOPRIM_DnaG/twinkle"/>
</dbReference>
<keyword evidence="3" id="KW-0347">Helicase</keyword>
<gene>
    <name evidence="3" type="ORF">Enr13x_48550</name>
</gene>
<evidence type="ECO:0000259" key="2">
    <source>
        <dbReference type="SMART" id="SM00778"/>
    </source>
</evidence>
<dbReference type="SMART" id="SM00778">
    <property type="entry name" value="Prim_Zn_Ribbon"/>
    <property type="match status" value="1"/>
</dbReference>
<name>A0A518HVV1_9BACT</name>